<keyword evidence="4 5" id="KW-0472">Membrane</keyword>
<evidence type="ECO:0000256" key="5">
    <source>
        <dbReference type="SAM" id="Phobius"/>
    </source>
</evidence>
<gene>
    <name evidence="7" type="ORF">BFW38_04525</name>
</gene>
<evidence type="ECO:0000313" key="8">
    <source>
        <dbReference type="Proteomes" id="UP000094291"/>
    </source>
</evidence>
<dbReference type="Pfam" id="PF04893">
    <property type="entry name" value="Yip1"/>
    <property type="match status" value="1"/>
</dbReference>
<reference evidence="7 8" key="1">
    <citation type="submission" date="2016-08" db="EMBL/GenBank/DDBJ databases">
        <authorList>
            <person name="Seilhamer J.J."/>
        </authorList>
    </citation>
    <scope>NUCLEOTIDE SEQUENCE [LARGE SCALE GENOMIC DNA]</scope>
    <source>
        <strain evidence="7 8">PH27A</strain>
    </source>
</reference>
<keyword evidence="2 5" id="KW-0812">Transmembrane</keyword>
<dbReference type="EMBL" id="MDTQ01000001">
    <property type="protein sequence ID" value="ODC05182.1"/>
    <property type="molecule type" value="Genomic_DNA"/>
</dbReference>
<comment type="caution">
    <text evidence="7">The sequence shown here is derived from an EMBL/GenBank/DDBJ whole genome shotgun (WGS) entry which is preliminary data.</text>
</comment>
<evidence type="ECO:0000256" key="4">
    <source>
        <dbReference type="ARBA" id="ARBA00023136"/>
    </source>
</evidence>
<sequence>MWTKPRATIQHIIDTNPEQSVMLLAAIYGFSQALDRASVRDLGNSFDWPYILLIAAVLGPISGIIYLYLGSAIMRWVGGWMGGTASPQAVRAALAWSCIPMIWALILWLPELALFGQEMFTTATPTLDSTPSLSSVLLALSTIEMLIGIWAVVLLVLSLAQVQGFSAWKALGNVLLAVLVVMVPLLVMVVGFYSVRQ</sequence>
<evidence type="ECO:0000256" key="3">
    <source>
        <dbReference type="ARBA" id="ARBA00022989"/>
    </source>
</evidence>
<feature type="domain" description="Yip1" evidence="6">
    <location>
        <begin position="1"/>
        <end position="187"/>
    </location>
</feature>
<dbReference type="InterPro" id="IPR006977">
    <property type="entry name" value="Yip1_dom"/>
</dbReference>
<organism evidence="7 8">
    <name type="scientific">Terasakiispira papahanaumokuakeensis</name>
    <dbReference type="NCBI Taxonomy" id="197479"/>
    <lineage>
        <taxon>Bacteria</taxon>
        <taxon>Pseudomonadati</taxon>
        <taxon>Pseudomonadota</taxon>
        <taxon>Gammaproteobacteria</taxon>
        <taxon>Oceanospirillales</taxon>
        <taxon>Terasakiispira</taxon>
    </lineage>
</organism>
<keyword evidence="3 5" id="KW-1133">Transmembrane helix</keyword>
<accession>A0A1E2VE92</accession>
<evidence type="ECO:0000256" key="2">
    <source>
        <dbReference type="ARBA" id="ARBA00022692"/>
    </source>
</evidence>
<feature type="transmembrane region" description="Helical" evidence="5">
    <location>
        <begin position="48"/>
        <end position="69"/>
    </location>
</feature>
<evidence type="ECO:0000313" key="7">
    <source>
        <dbReference type="EMBL" id="ODC05182.1"/>
    </source>
</evidence>
<feature type="transmembrane region" description="Helical" evidence="5">
    <location>
        <begin position="136"/>
        <end position="159"/>
    </location>
</feature>
<dbReference type="GO" id="GO:0016020">
    <property type="term" value="C:membrane"/>
    <property type="evidence" value="ECO:0007669"/>
    <property type="project" value="UniProtKB-SubCell"/>
</dbReference>
<dbReference type="AlphaFoldDB" id="A0A1E2VE92"/>
<comment type="subcellular location">
    <subcellularLocation>
        <location evidence="1">Membrane</location>
        <topology evidence="1">Multi-pass membrane protein</topology>
    </subcellularLocation>
</comment>
<name>A0A1E2VE92_9GAMM</name>
<feature type="transmembrane region" description="Helical" evidence="5">
    <location>
        <begin position="171"/>
        <end position="195"/>
    </location>
</feature>
<feature type="transmembrane region" description="Helical" evidence="5">
    <location>
        <begin position="89"/>
        <end position="109"/>
    </location>
</feature>
<dbReference type="Proteomes" id="UP000094291">
    <property type="component" value="Unassembled WGS sequence"/>
</dbReference>
<protein>
    <recommendedName>
        <fullName evidence="6">Yip1 domain-containing protein</fullName>
    </recommendedName>
</protein>
<keyword evidence="8" id="KW-1185">Reference proteome</keyword>
<evidence type="ECO:0000259" key="6">
    <source>
        <dbReference type="Pfam" id="PF04893"/>
    </source>
</evidence>
<evidence type="ECO:0000256" key="1">
    <source>
        <dbReference type="ARBA" id="ARBA00004141"/>
    </source>
</evidence>
<proteinExistence type="predicted"/>